<dbReference type="Gene3D" id="1.10.260.130">
    <property type="match status" value="1"/>
</dbReference>
<keyword evidence="12" id="KW-0732">Signal</keyword>
<accession>A0AAF0E3Q8</accession>
<sequence>MFGLRLVLIAVVALSLFQGAFARMSVAHRLTARALATPDDDSFYTPDDGWEDQEPGTILKTREVTVANSGIAKYGVAAYQLLYRTNGVTRDDASHSVTTVIVPDNYDHDKLVAANLYEDSFSSRCAPSYSLRAGARILNDLAASYQALFITTLLHEGWVVTVPDHEGPKNAFTSGRLEGHAVLDAIRATLNFDKIGLQKRAKVTGYGYSGGALATGWAASLQNQYASELNVVGWSMGGTVANMNEWLRYIDNTSGSGFALASLGGLISSYSELSWVKKALTDRGRNLLRQAAQNCMYQNLWTTGKQKIFDDSVFGGGSSFLQNGDVVNILNKLTLGRFSKFVPIAPVFMFHSTHDEVVPFNMAIGTADAWCQQGAKVRFLSNTGFEMAHQNTELFNMPNVIFFMRERFNGKEWGANCQYPSVNDPYFNVAVLGKGAISFLQQLYDLLGNRIGKSDGILHSKVHQKENP</sequence>
<keyword evidence="6" id="KW-0442">Lipid degradation</keyword>
<comment type="catalytic activity">
    <reaction evidence="11">
        <text>a monoacylglycerol + H2O = glycerol + a fatty acid + H(+)</text>
        <dbReference type="Rhea" id="RHEA:15245"/>
        <dbReference type="ChEBI" id="CHEBI:15377"/>
        <dbReference type="ChEBI" id="CHEBI:15378"/>
        <dbReference type="ChEBI" id="CHEBI:17408"/>
        <dbReference type="ChEBI" id="CHEBI:17754"/>
        <dbReference type="ChEBI" id="CHEBI:28868"/>
    </reaction>
</comment>
<evidence type="ECO:0000256" key="8">
    <source>
        <dbReference type="ARBA" id="ARBA00023098"/>
    </source>
</evidence>
<dbReference type="EC" id="3.1.1.3" evidence="3"/>
<keyword evidence="5" id="KW-0378">Hydrolase</keyword>
<dbReference type="InterPro" id="IPR005152">
    <property type="entry name" value="Lipase_secreted"/>
</dbReference>
<keyword evidence="4" id="KW-0964">Secreted</keyword>
<dbReference type="Proteomes" id="UP001214603">
    <property type="component" value="Chromosome 8"/>
</dbReference>
<feature type="chain" id="PRO_5041920871" description="triacylglycerol lipase" evidence="12">
    <location>
        <begin position="23"/>
        <end position="468"/>
    </location>
</feature>
<dbReference type="InterPro" id="IPR029058">
    <property type="entry name" value="AB_hydrolase_fold"/>
</dbReference>
<evidence type="ECO:0000256" key="12">
    <source>
        <dbReference type="SAM" id="SignalP"/>
    </source>
</evidence>
<dbReference type="GO" id="GO:0005576">
    <property type="term" value="C:extracellular region"/>
    <property type="evidence" value="ECO:0007669"/>
    <property type="project" value="UniProtKB-SubCell"/>
</dbReference>
<evidence type="ECO:0000313" key="14">
    <source>
        <dbReference type="Proteomes" id="UP001214603"/>
    </source>
</evidence>
<evidence type="ECO:0000256" key="9">
    <source>
        <dbReference type="ARBA" id="ARBA00043986"/>
    </source>
</evidence>
<name>A0AAF0E3Q8_9BASI</name>
<evidence type="ECO:0000256" key="3">
    <source>
        <dbReference type="ARBA" id="ARBA00013279"/>
    </source>
</evidence>
<evidence type="ECO:0000313" key="13">
    <source>
        <dbReference type="EMBL" id="WFD04480.1"/>
    </source>
</evidence>
<organism evidence="13 14">
    <name type="scientific">Malassezia obtusa</name>
    <dbReference type="NCBI Taxonomy" id="76774"/>
    <lineage>
        <taxon>Eukaryota</taxon>
        <taxon>Fungi</taxon>
        <taxon>Dikarya</taxon>
        <taxon>Basidiomycota</taxon>
        <taxon>Ustilaginomycotina</taxon>
        <taxon>Malasseziomycetes</taxon>
        <taxon>Malasseziales</taxon>
        <taxon>Malasseziaceae</taxon>
        <taxon>Malassezia</taxon>
    </lineage>
</organism>
<comment type="subcellular location">
    <subcellularLocation>
        <location evidence="2">Secreted</location>
    </subcellularLocation>
</comment>
<comment type="similarity">
    <text evidence="9">Belongs to the AB hydrolase superfamily. Lipase family. Class Lip subfamily.</text>
</comment>
<evidence type="ECO:0000256" key="4">
    <source>
        <dbReference type="ARBA" id="ARBA00022525"/>
    </source>
</evidence>
<comment type="catalytic activity">
    <reaction evidence="1">
        <text>a triacylglycerol + H2O = a diacylglycerol + a fatty acid + H(+)</text>
        <dbReference type="Rhea" id="RHEA:12044"/>
        <dbReference type="ChEBI" id="CHEBI:15377"/>
        <dbReference type="ChEBI" id="CHEBI:15378"/>
        <dbReference type="ChEBI" id="CHEBI:17855"/>
        <dbReference type="ChEBI" id="CHEBI:18035"/>
        <dbReference type="ChEBI" id="CHEBI:28868"/>
        <dbReference type="EC" id="3.1.1.3"/>
    </reaction>
</comment>
<evidence type="ECO:0000256" key="7">
    <source>
        <dbReference type="ARBA" id="ARBA00023026"/>
    </source>
</evidence>
<dbReference type="SUPFAM" id="SSF53474">
    <property type="entry name" value="alpha/beta-Hydrolases"/>
    <property type="match status" value="1"/>
</dbReference>
<protein>
    <recommendedName>
        <fullName evidence="3">triacylglycerol lipase</fullName>
        <ecNumber evidence="3">3.1.1.3</ecNumber>
    </recommendedName>
</protein>
<feature type="signal peptide" evidence="12">
    <location>
        <begin position="1"/>
        <end position="22"/>
    </location>
</feature>
<keyword evidence="8" id="KW-0443">Lipid metabolism</keyword>
<keyword evidence="14" id="KW-1185">Reference proteome</keyword>
<dbReference type="PANTHER" id="PTHR34853">
    <property type="match status" value="1"/>
</dbReference>
<evidence type="ECO:0000256" key="10">
    <source>
        <dbReference type="ARBA" id="ARBA00047591"/>
    </source>
</evidence>
<evidence type="ECO:0000256" key="1">
    <source>
        <dbReference type="ARBA" id="ARBA00001024"/>
    </source>
</evidence>
<evidence type="ECO:0000256" key="2">
    <source>
        <dbReference type="ARBA" id="ARBA00004613"/>
    </source>
</evidence>
<dbReference type="PANTHER" id="PTHR34853:SF1">
    <property type="entry name" value="LIPASE 5"/>
    <property type="match status" value="1"/>
</dbReference>
<dbReference type="AlphaFoldDB" id="A0AAF0E3Q8"/>
<dbReference type="GO" id="GO:0016042">
    <property type="term" value="P:lipid catabolic process"/>
    <property type="evidence" value="ECO:0007669"/>
    <property type="project" value="UniProtKB-KW"/>
</dbReference>
<comment type="catalytic activity">
    <reaction evidence="10">
        <text>a diacylglycerol + H2O = a monoacylglycerol + a fatty acid + H(+)</text>
        <dbReference type="Rhea" id="RHEA:32731"/>
        <dbReference type="ChEBI" id="CHEBI:15377"/>
        <dbReference type="ChEBI" id="CHEBI:15378"/>
        <dbReference type="ChEBI" id="CHEBI:17408"/>
        <dbReference type="ChEBI" id="CHEBI:18035"/>
        <dbReference type="ChEBI" id="CHEBI:28868"/>
    </reaction>
</comment>
<keyword evidence="7" id="KW-0843">Virulence</keyword>
<proteinExistence type="inferred from homology"/>
<evidence type="ECO:0000256" key="6">
    <source>
        <dbReference type="ARBA" id="ARBA00022963"/>
    </source>
</evidence>
<reference evidence="13" key="1">
    <citation type="submission" date="2023-03" db="EMBL/GenBank/DDBJ databases">
        <title>Mating type loci evolution in Malassezia.</title>
        <authorList>
            <person name="Coelho M.A."/>
        </authorList>
    </citation>
    <scope>NUCLEOTIDE SEQUENCE</scope>
    <source>
        <strain evidence="13">CBS 7876</strain>
    </source>
</reference>
<dbReference type="Pfam" id="PF03583">
    <property type="entry name" value="LIP"/>
    <property type="match status" value="1"/>
</dbReference>
<dbReference type="GO" id="GO:0004806">
    <property type="term" value="F:triacylglycerol lipase activity"/>
    <property type="evidence" value="ECO:0007669"/>
    <property type="project" value="UniProtKB-EC"/>
</dbReference>
<evidence type="ECO:0000256" key="5">
    <source>
        <dbReference type="ARBA" id="ARBA00022801"/>
    </source>
</evidence>
<dbReference type="PIRSF" id="PIRSF029171">
    <property type="entry name" value="Esterase_LipA"/>
    <property type="match status" value="1"/>
</dbReference>
<evidence type="ECO:0000256" key="11">
    <source>
        <dbReference type="ARBA" id="ARBA00048461"/>
    </source>
</evidence>
<dbReference type="EMBL" id="CP119941">
    <property type="protein sequence ID" value="WFD04480.1"/>
    <property type="molecule type" value="Genomic_DNA"/>
</dbReference>
<gene>
    <name evidence="13" type="ORF">MOBT1_003190</name>
</gene>
<dbReference type="Gene3D" id="3.40.50.1820">
    <property type="entry name" value="alpha/beta hydrolase"/>
    <property type="match status" value="1"/>
</dbReference>